<accession>A0A150WQB8</accession>
<organism evidence="1 2">
    <name type="scientific">Bdellovibrio bacteriovorus</name>
    <dbReference type="NCBI Taxonomy" id="959"/>
    <lineage>
        <taxon>Bacteria</taxon>
        <taxon>Pseudomonadati</taxon>
        <taxon>Bdellovibrionota</taxon>
        <taxon>Bdellovibrionia</taxon>
        <taxon>Bdellovibrionales</taxon>
        <taxon>Pseudobdellovibrionaceae</taxon>
        <taxon>Bdellovibrio</taxon>
    </lineage>
</organism>
<proteinExistence type="predicted"/>
<keyword evidence="2" id="KW-1185">Reference proteome</keyword>
<dbReference type="InterPro" id="IPR003489">
    <property type="entry name" value="RHF/RaiA"/>
</dbReference>
<name>A0A150WQB8_BDEBC</name>
<comment type="caution">
    <text evidence="1">The sequence shown here is derived from an EMBL/GenBank/DDBJ whole genome shotgun (WGS) entry which is preliminary data.</text>
</comment>
<dbReference type="InterPro" id="IPR036567">
    <property type="entry name" value="RHF-like"/>
</dbReference>
<reference evidence="1 2" key="1">
    <citation type="submission" date="2016-03" db="EMBL/GenBank/DDBJ databases">
        <authorList>
            <person name="Ploux O."/>
        </authorList>
    </citation>
    <scope>NUCLEOTIDE SEQUENCE [LARGE SCALE GENOMIC DNA]</scope>
    <source>
        <strain evidence="1 2">R0</strain>
    </source>
</reference>
<dbReference type="RefSeq" id="WP_061833960.1">
    <property type="nucleotide sequence ID" value="NZ_LUKE01000001.1"/>
</dbReference>
<gene>
    <name evidence="1" type="ORF">AZI86_04905</name>
</gene>
<protein>
    <recommendedName>
        <fullName evidence="3">Ribosomal subunit interface protein</fullName>
    </recommendedName>
</protein>
<evidence type="ECO:0000313" key="2">
    <source>
        <dbReference type="Proteomes" id="UP000075320"/>
    </source>
</evidence>
<dbReference type="Gene3D" id="3.30.160.100">
    <property type="entry name" value="Ribosome hibernation promotion factor-like"/>
    <property type="match status" value="1"/>
</dbReference>
<dbReference type="Proteomes" id="UP000075320">
    <property type="component" value="Unassembled WGS sequence"/>
</dbReference>
<evidence type="ECO:0008006" key="3">
    <source>
        <dbReference type="Google" id="ProtNLM"/>
    </source>
</evidence>
<dbReference type="OrthoDB" id="5294096at2"/>
<dbReference type="Pfam" id="PF02482">
    <property type="entry name" value="Ribosomal_S30AE"/>
    <property type="match status" value="1"/>
</dbReference>
<dbReference type="AlphaFoldDB" id="A0A150WQB8"/>
<evidence type="ECO:0000313" key="1">
    <source>
        <dbReference type="EMBL" id="KYG66395.1"/>
    </source>
</evidence>
<dbReference type="SUPFAM" id="SSF69754">
    <property type="entry name" value="Ribosome binding protein Y (YfiA homologue)"/>
    <property type="match status" value="1"/>
</dbReference>
<dbReference type="EMBL" id="LUKE01000001">
    <property type="protein sequence ID" value="KYG66395.1"/>
    <property type="molecule type" value="Genomic_DNA"/>
</dbReference>
<sequence length="129" mass="15447">MQTDIYYRDITRTENLENYLMERVEKILSDFLRYDSDAHVTVRVETDRHRTNARRPNYMCEILVKTSWMKNPLKVQKSDPNFRTCVAKCTGALKVILSKQSSLKQQHRRRDRALETDAQLTDFEWLNTF</sequence>